<keyword evidence="1" id="KW-0472">Membrane</keyword>
<dbReference type="AlphaFoldDB" id="A0A168KXH6"/>
<gene>
    <name evidence="2" type="primary">ABSGL_00979.1 scaffold 1107</name>
</gene>
<keyword evidence="1" id="KW-0812">Transmembrane</keyword>
<feature type="non-terminal residue" evidence="2">
    <location>
        <position position="69"/>
    </location>
</feature>
<feature type="transmembrane region" description="Helical" evidence="1">
    <location>
        <begin position="16"/>
        <end position="36"/>
    </location>
</feature>
<proteinExistence type="predicted"/>
<dbReference type="EMBL" id="LT550422">
    <property type="protein sequence ID" value="SAL95640.1"/>
    <property type="molecule type" value="Genomic_DNA"/>
</dbReference>
<dbReference type="Proteomes" id="UP000078561">
    <property type="component" value="Unassembled WGS sequence"/>
</dbReference>
<protein>
    <submittedName>
        <fullName evidence="2">Uncharacterized protein</fullName>
    </submittedName>
</protein>
<dbReference type="InParanoid" id="A0A168KXH6"/>
<dbReference type="STRING" id="4829.A0A168KXH6"/>
<keyword evidence="1" id="KW-1133">Transmembrane helix</keyword>
<evidence type="ECO:0000313" key="2">
    <source>
        <dbReference type="EMBL" id="SAL95640.1"/>
    </source>
</evidence>
<organism evidence="2">
    <name type="scientific">Absidia glauca</name>
    <name type="common">Pin mould</name>
    <dbReference type="NCBI Taxonomy" id="4829"/>
    <lineage>
        <taxon>Eukaryota</taxon>
        <taxon>Fungi</taxon>
        <taxon>Fungi incertae sedis</taxon>
        <taxon>Mucoromycota</taxon>
        <taxon>Mucoromycotina</taxon>
        <taxon>Mucoromycetes</taxon>
        <taxon>Mucorales</taxon>
        <taxon>Cunninghamellaceae</taxon>
        <taxon>Absidia</taxon>
    </lineage>
</organism>
<sequence length="69" mass="8019">MPGKIDWRDPNTKRLITSYLTDWLLVIVMAGSFFALDKAPPYYREFSVTDKTIMFSHTDHEEVPVWAIG</sequence>
<reference evidence="2" key="1">
    <citation type="submission" date="2016-04" db="EMBL/GenBank/DDBJ databases">
        <authorList>
            <person name="Evans L.H."/>
            <person name="Alamgir A."/>
            <person name="Owens N."/>
            <person name="Weber N.D."/>
            <person name="Virtaneva K."/>
            <person name="Barbian K."/>
            <person name="Babar A."/>
            <person name="Rosenke K."/>
        </authorList>
    </citation>
    <scope>NUCLEOTIDE SEQUENCE [LARGE SCALE GENOMIC DNA]</scope>
    <source>
        <strain evidence="2">CBS 101.48</strain>
    </source>
</reference>
<evidence type="ECO:0000256" key="1">
    <source>
        <dbReference type="SAM" id="Phobius"/>
    </source>
</evidence>
<dbReference type="OMA" id="KTIMFSH"/>
<name>A0A168KXH6_ABSGL</name>
<dbReference type="OrthoDB" id="8907274at2759"/>
<keyword evidence="3" id="KW-1185">Reference proteome</keyword>
<evidence type="ECO:0000313" key="3">
    <source>
        <dbReference type="Proteomes" id="UP000078561"/>
    </source>
</evidence>
<accession>A0A168KXH6</accession>